<proteinExistence type="predicted"/>
<feature type="compositionally biased region" description="Basic and acidic residues" evidence="2">
    <location>
        <begin position="345"/>
        <end position="355"/>
    </location>
</feature>
<dbReference type="PROSITE" id="PS50102">
    <property type="entry name" value="RRM"/>
    <property type="match status" value="1"/>
</dbReference>
<protein>
    <recommendedName>
        <fullName evidence="3">RRM domain-containing protein</fullName>
    </recommendedName>
</protein>
<dbReference type="EMBL" id="CAJFDH010000001">
    <property type="protein sequence ID" value="CAD5206699.1"/>
    <property type="molecule type" value="Genomic_DNA"/>
</dbReference>
<keyword evidence="5" id="KW-1185">Reference proteome</keyword>
<organism evidence="4 5">
    <name type="scientific">Bursaphelenchus okinawaensis</name>
    <dbReference type="NCBI Taxonomy" id="465554"/>
    <lineage>
        <taxon>Eukaryota</taxon>
        <taxon>Metazoa</taxon>
        <taxon>Ecdysozoa</taxon>
        <taxon>Nematoda</taxon>
        <taxon>Chromadorea</taxon>
        <taxon>Rhabditida</taxon>
        <taxon>Tylenchina</taxon>
        <taxon>Tylenchomorpha</taxon>
        <taxon>Aphelenchoidea</taxon>
        <taxon>Aphelenchoididae</taxon>
        <taxon>Bursaphelenchus</taxon>
    </lineage>
</organism>
<dbReference type="SUPFAM" id="SSF54928">
    <property type="entry name" value="RNA-binding domain, RBD"/>
    <property type="match status" value="1"/>
</dbReference>
<dbReference type="CDD" id="cd00590">
    <property type="entry name" value="RRM_SF"/>
    <property type="match status" value="1"/>
</dbReference>
<comment type="caution">
    <text evidence="4">The sequence shown here is derived from an EMBL/GenBank/DDBJ whole genome shotgun (WGS) entry which is preliminary data.</text>
</comment>
<feature type="compositionally biased region" description="Basic and acidic residues" evidence="2">
    <location>
        <begin position="164"/>
        <end position="176"/>
    </location>
</feature>
<feature type="domain" description="RRM" evidence="3">
    <location>
        <begin position="66"/>
        <end position="139"/>
    </location>
</feature>
<feature type="compositionally biased region" description="Basic residues" evidence="2">
    <location>
        <begin position="334"/>
        <end position="343"/>
    </location>
</feature>
<dbReference type="InterPro" id="IPR035979">
    <property type="entry name" value="RBD_domain_sf"/>
</dbReference>
<dbReference type="Gene3D" id="3.30.70.330">
    <property type="match status" value="1"/>
</dbReference>
<evidence type="ECO:0000313" key="4">
    <source>
        <dbReference type="EMBL" id="CAD5206699.1"/>
    </source>
</evidence>
<feature type="compositionally biased region" description="Basic and acidic residues" evidence="2">
    <location>
        <begin position="393"/>
        <end position="410"/>
    </location>
</feature>
<dbReference type="SMART" id="SM00360">
    <property type="entry name" value="RRM"/>
    <property type="match status" value="1"/>
</dbReference>
<dbReference type="InterPro" id="IPR000504">
    <property type="entry name" value="RRM_dom"/>
</dbReference>
<dbReference type="InterPro" id="IPR012677">
    <property type="entry name" value="Nucleotide-bd_a/b_plait_sf"/>
</dbReference>
<dbReference type="GO" id="GO:0003723">
    <property type="term" value="F:RNA binding"/>
    <property type="evidence" value="ECO:0007669"/>
    <property type="project" value="UniProtKB-UniRule"/>
</dbReference>
<dbReference type="Proteomes" id="UP000783686">
    <property type="component" value="Unassembled WGS sequence"/>
</dbReference>
<gene>
    <name evidence="4" type="ORF">BOKJ2_LOCUS1383</name>
</gene>
<dbReference type="EMBL" id="CAJFCW020000001">
    <property type="protein sequence ID" value="CAG9082823.1"/>
    <property type="molecule type" value="Genomic_DNA"/>
</dbReference>
<dbReference type="Proteomes" id="UP000614601">
    <property type="component" value="Unassembled WGS sequence"/>
</dbReference>
<name>A0A811JUB3_9BILA</name>
<dbReference type="Pfam" id="PF00076">
    <property type="entry name" value="RRM_1"/>
    <property type="match status" value="1"/>
</dbReference>
<feature type="compositionally biased region" description="Basic and acidic residues" evidence="2">
    <location>
        <begin position="272"/>
        <end position="291"/>
    </location>
</feature>
<feature type="compositionally biased region" description="Polar residues" evidence="2">
    <location>
        <begin position="177"/>
        <end position="189"/>
    </location>
</feature>
<dbReference type="OrthoDB" id="10637598at2759"/>
<dbReference type="AlphaFoldDB" id="A0A811JUB3"/>
<feature type="compositionally biased region" description="Pro residues" evidence="2">
    <location>
        <begin position="199"/>
        <end position="214"/>
    </location>
</feature>
<feature type="compositionally biased region" description="Basic and acidic residues" evidence="2">
    <location>
        <begin position="377"/>
        <end position="387"/>
    </location>
</feature>
<keyword evidence="1" id="KW-0694">RNA-binding</keyword>
<feature type="compositionally biased region" description="Polar residues" evidence="2">
    <location>
        <begin position="307"/>
        <end position="326"/>
    </location>
</feature>
<evidence type="ECO:0000256" key="2">
    <source>
        <dbReference type="SAM" id="MobiDB-lite"/>
    </source>
</evidence>
<evidence type="ECO:0000256" key="1">
    <source>
        <dbReference type="PROSITE-ProRule" id="PRU00176"/>
    </source>
</evidence>
<feature type="region of interest" description="Disordered" evidence="2">
    <location>
        <begin position="157"/>
        <end position="230"/>
    </location>
</feature>
<feature type="region of interest" description="Disordered" evidence="2">
    <location>
        <begin position="263"/>
        <end position="492"/>
    </location>
</feature>
<reference evidence="4" key="1">
    <citation type="submission" date="2020-09" db="EMBL/GenBank/DDBJ databases">
        <authorList>
            <person name="Kikuchi T."/>
        </authorList>
    </citation>
    <scope>NUCLEOTIDE SEQUENCE</scope>
    <source>
        <strain evidence="4">SH1</strain>
    </source>
</reference>
<evidence type="ECO:0000313" key="5">
    <source>
        <dbReference type="Proteomes" id="UP000614601"/>
    </source>
</evidence>
<sequence>MDEQKDKAKCEPENLSKNHAITDTLKLFTAQMDDWADWAVTEEPENEPSEMEKRLMKAVEKRNAPFLIYVSELSYQVTTEDLFFFFGGEDKVVEVYFYNDNYKNDALIELRQKEDLIKAFLLNGSELYRKKICVEYVDPAMCMCFDILNPPVQQYEESNVRNNYRRDNKPKNRVSNDVRSSQSSFSRTEAQPRRDWNNVPPPPLVEHHPPPPAVPKSNPFGNAKPVNINYNDYQPKTEAANENQSDNKRGFNNVKVLTFHSSTTVSMSQDQTEARRVEEEECEKPRLEHKQSVSSTVSLRDVAVPNKPNNKYDSTLDETASTTSTVKTRDREHGRRNKGRMNNRNRNENNRHRGEPNLVDNVSNRSNTKSSESLAVPEKRSQHDFTMIKRHLDKGTDRPKKTDPPKREVTEETPPVAPPVEDKKPEPVVEEKPAKVPVEEKKPPERNDSTEDQSPAPATSNSSKNRKKNKKKTDIGANLKSNKFHALSNEIF</sequence>
<feature type="compositionally biased region" description="Basic and acidic residues" evidence="2">
    <location>
        <begin position="420"/>
        <end position="449"/>
    </location>
</feature>
<accession>A0A811JUB3</accession>
<feature type="compositionally biased region" description="Polar residues" evidence="2">
    <location>
        <begin position="360"/>
        <end position="373"/>
    </location>
</feature>
<evidence type="ECO:0000259" key="3">
    <source>
        <dbReference type="PROSITE" id="PS50102"/>
    </source>
</evidence>